<dbReference type="InterPro" id="IPR000889">
    <property type="entry name" value="Glutathione_peroxidase"/>
</dbReference>
<comment type="similarity">
    <text evidence="1 4">Belongs to the glutathione peroxidase family.</text>
</comment>
<dbReference type="PROSITE" id="PS51352">
    <property type="entry name" value="THIOREDOXIN_2"/>
    <property type="match status" value="1"/>
</dbReference>
<dbReference type="PANTHER" id="PTHR11592:SF134">
    <property type="entry name" value="PHOSPHOLIPID HYDROPEROXIDE GLUTATHIONE PEROXIDASE"/>
    <property type="match status" value="1"/>
</dbReference>
<evidence type="ECO:0000256" key="4">
    <source>
        <dbReference type="RuleBase" id="RU000499"/>
    </source>
</evidence>
<dbReference type="InterPro" id="IPR036249">
    <property type="entry name" value="Thioredoxin-like_sf"/>
</dbReference>
<dbReference type="InterPro" id="IPR013766">
    <property type="entry name" value="Thioredoxin_domain"/>
</dbReference>
<evidence type="ECO:0000313" key="7">
    <source>
        <dbReference type="EMBL" id="MFD2919947.1"/>
    </source>
</evidence>
<dbReference type="SUPFAM" id="SSF52833">
    <property type="entry name" value="Thioredoxin-like"/>
    <property type="match status" value="1"/>
</dbReference>
<dbReference type="EMBL" id="JBHUOZ010000002">
    <property type="protein sequence ID" value="MFD2919947.1"/>
    <property type="molecule type" value="Genomic_DNA"/>
</dbReference>
<reference evidence="8" key="1">
    <citation type="journal article" date="2019" name="Int. J. Syst. Evol. Microbiol.">
        <title>The Global Catalogue of Microorganisms (GCM) 10K type strain sequencing project: providing services to taxonomists for standard genome sequencing and annotation.</title>
        <authorList>
            <consortium name="The Broad Institute Genomics Platform"/>
            <consortium name="The Broad Institute Genome Sequencing Center for Infectious Disease"/>
            <person name="Wu L."/>
            <person name="Ma J."/>
        </authorList>
    </citation>
    <scope>NUCLEOTIDE SEQUENCE [LARGE SCALE GENOMIC DNA]</scope>
    <source>
        <strain evidence="8">KCTC 23299</strain>
    </source>
</reference>
<sequence>MHVIINQVVRKRLYKLLKRIVVISVILCTTFAVYVFIVTKNNTDMTIRQRIMKAIYPAIMFLTPKKKNMSQHNRDGQVKAPVSFYTLSATANNKTAFDFGQLQGKKVLIVNTASNCGYTAQYAELQKLYEQHKDKLVILGFPANDFKEQEKGTDEEIASFCQVNFGVSFPLMQKTTVIKSAQQNSVYQWLTDAAKNGWNSTAPEWNFSKYLVDENGTLIDYYPPSVSPLSEEIVSQLD</sequence>
<evidence type="ECO:0000313" key="8">
    <source>
        <dbReference type="Proteomes" id="UP001597511"/>
    </source>
</evidence>
<accession>A0ABW6A5A0</accession>
<dbReference type="RefSeq" id="WP_386097678.1">
    <property type="nucleotide sequence ID" value="NZ_JBHUOZ010000002.1"/>
</dbReference>
<dbReference type="InterPro" id="IPR029759">
    <property type="entry name" value="GPX_AS"/>
</dbReference>
<feature type="transmembrane region" description="Helical" evidence="5">
    <location>
        <begin position="20"/>
        <end position="39"/>
    </location>
</feature>
<comment type="caution">
    <text evidence="7">The sequence shown here is derived from an EMBL/GenBank/DDBJ whole genome shotgun (WGS) entry which is preliminary data.</text>
</comment>
<dbReference type="Pfam" id="PF00255">
    <property type="entry name" value="GSHPx"/>
    <property type="match status" value="1"/>
</dbReference>
<organism evidence="7 8">
    <name type="scientific">Terrimonas rubra</name>
    <dbReference type="NCBI Taxonomy" id="1035890"/>
    <lineage>
        <taxon>Bacteria</taxon>
        <taxon>Pseudomonadati</taxon>
        <taxon>Bacteroidota</taxon>
        <taxon>Chitinophagia</taxon>
        <taxon>Chitinophagales</taxon>
        <taxon>Chitinophagaceae</taxon>
        <taxon>Terrimonas</taxon>
    </lineage>
</organism>
<evidence type="ECO:0000256" key="2">
    <source>
        <dbReference type="ARBA" id="ARBA00022559"/>
    </source>
</evidence>
<dbReference type="GO" id="GO:0004601">
    <property type="term" value="F:peroxidase activity"/>
    <property type="evidence" value="ECO:0007669"/>
    <property type="project" value="UniProtKB-KW"/>
</dbReference>
<keyword evidence="5" id="KW-0812">Transmembrane</keyword>
<dbReference type="PROSITE" id="PS00460">
    <property type="entry name" value="GLUTATHIONE_PEROXID_1"/>
    <property type="match status" value="1"/>
</dbReference>
<keyword evidence="5" id="KW-1133">Transmembrane helix</keyword>
<keyword evidence="8" id="KW-1185">Reference proteome</keyword>
<dbReference type="Gene3D" id="3.40.30.10">
    <property type="entry name" value="Glutaredoxin"/>
    <property type="match status" value="1"/>
</dbReference>
<gene>
    <name evidence="7" type="ORF">ACFS6H_09530</name>
</gene>
<evidence type="ECO:0000256" key="1">
    <source>
        <dbReference type="ARBA" id="ARBA00006926"/>
    </source>
</evidence>
<keyword evidence="5" id="KW-0472">Membrane</keyword>
<dbReference type="PROSITE" id="PS51355">
    <property type="entry name" value="GLUTATHIONE_PEROXID_3"/>
    <property type="match status" value="1"/>
</dbReference>
<evidence type="ECO:0000259" key="6">
    <source>
        <dbReference type="PROSITE" id="PS51352"/>
    </source>
</evidence>
<name>A0ABW6A5A0_9BACT</name>
<proteinExistence type="inferred from homology"/>
<feature type="domain" description="Thioredoxin" evidence="6">
    <location>
        <begin position="60"/>
        <end position="238"/>
    </location>
</feature>
<dbReference type="Proteomes" id="UP001597511">
    <property type="component" value="Unassembled WGS sequence"/>
</dbReference>
<dbReference type="CDD" id="cd00340">
    <property type="entry name" value="GSH_Peroxidase"/>
    <property type="match status" value="1"/>
</dbReference>
<dbReference type="PRINTS" id="PR01011">
    <property type="entry name" value="GLUTPROXDASE"/>
</dbReference>
<keyword evidence="3 4" id="KW-0560">Oxidoreductase</keyword>
<dbReference type="PANTHER" id="PTHR11592">
    <property type="entry name" value="GLUTATHIONE PEROXIDASE"/>
    <property type="match status" value="1"/>
</dbReference>
<protein>
    <recommendedName>
        <fullName evidence="4">Glutathione peroxidase</fullName>
    </recommendedName>
</protein>
<evidence type="ECO:0000256" key="5">
    <source>
        <dbReference type="SAM" id="Phobius"/>
    </source>
</evidence>
<evidence type="ECO:0000256" key="3">
    <source>
        <dbReference type="ARBA" id="ARBA00023002"/>
    </source>
</evidence>
<keyword evidence="2 4" id="KW-0575">Peroxidase</keyword>